<proteinExistence type="predicted"/>
<reference evidence="1" key="1">
    <citation type="submission" date="2020-05" db="EMBL/GenBank/DDBJ databases">
        <authorList>
            <person name="Rincon C."/>
            <person name="Sanders R I."/>
            <person name="Robbins C."/>
            <person name="Chaturvedi A."/>
        </authorList>
    </citation>
    <scope>NUCLEOTIDE SEQUENCE</scope>
    <source>
        <strain evidence="1">CHB12</strain>
    </source>
</reference>
<gene>
    <name evidence="1" type="ORF">CHRIB12_LOCUS4102</name>
</gene>
<dbReference type="AlphaFoldDB" id="A0A2I1EF81"/>
<dbReference type="VEuPathDB" id="FungiDB:RhiirFUN_021650"/>
<protein>
    <submittedName>
        <fullName evidence="1">Uncharacterized protein</fullName>
    </submittedName>
</protein>
<dbReference type="Proteomes" id="UP000684084">
    <property type="component" value="Unassembled WGS sequence"/>
</dbReference>
<comment type="caution">
    <text evidence="1">The sequence shown here is derived from an EMBL/GenBank/DDBJ whole genome shotgun (WGS) entry which is preliminary data.</text>
</comment>
<sequence length="119" mass="14149">MILKLLCDSLPPNLCYLDLNLVVNPDDLKLLFDNCDQIDLKRLLIRNRSSHNLDVTLNVIKDFIKNKNLNYLSYSIRNDSKFRNNLEFLFKEIQSFVKIKNYYDLTIKLDNIGNIKFNY</sequence>
<dbReference type="VEuPathDB" id="FungiDB:RhiirA1_454109"/>
<dbReference type="EMBL" id="CAGKOT010000006">
    <property type="protein sequence ID" value="CAB5345844.1"/>
    <property type="molecule type" value="Genomic_DNA"/>
</dbReference>
<dbReference type="OrthoDB" id="2351273at2759"/>
<evidence type="ECO:0000313" key="2">
    <source>
        <dbReference type="Proteomes" id="UP000684084"/>
    </source>
</evidence>
<dbReference type="VEuPathDB" id="FungiDB:FUN_009829"/>
<organism evidence="1 2">
    <name type="scientific">Rhizophagus irregularis</name>
    <dbReference type="NCBI Taxonomy" id="588596"/>
    <lineage>
        <taxon>Eukaryota</taxon>
        <taxon>Fungi</taxon>
        <taxon>Fungi incertae sedis</taxon>
        <taxon>Mucoromycota</taxon>
        <taxon>Glomeromycotina</taxon>
        <taxon>Glomeromycetes</taxon>
        <taxon>Glomerales</taxon>
        <taxon>Glomeraceae</taxon>
        <taxon>Rhizophagus</taxon>
    </lineage>
</organism>
<name>A0A2I1EF81_9GLOM</name>
<evidence type="ECO:0000313" key="1">
    <source>
        <dbReference type="EMBL" id="CAB5345844.1"/>
    </source>
</evidence>
<accession>A0A2I1EF81</accession>